<keyword evidence="3" id="KW-1185">Reference proteome</keyword>
<reference evidence="2 3" key="1">
    <citation type="submission" date="2019-02" db="EMBL/GenBank/DDBJ databases">
        <title>Deep-cultivation of Planctomycetes and their phenomic and genomic characterization uncovers novel biology.</title>
        <authorList>
            <person name="Wiegand S."/>
            <person name="Jogler M."/>
            <person name="Boedeker C."/>
            <person name="Pinto D."/>
            <person name="Vollmers J."/>
            <person name="Rivas-Marin E."/>
            <person name="Kohn T."/>
            <person name="Peeters S.H."/>
            <person name="Heuer A."/>
            <person name="Rast P."/>
            <person name="Oberbeckmann S."/>
            <person name="Bunk B."/>
            <person name="Jeske O."/>
            <person name="Meyerdierks A."/>
            <person name="Storesund J.E."/>
            <person name="Kallscheuer N."/>
            <person name="Luecker S."/>
            <person name="Lage O.M."/>
            <person name="Pohl T."/>
            <person name="Merkel B.J."/>
            <person name="Hornburger P."/>
            <person name="Mueller R.-W."/>
            <person name="Bruemmer F."/>
            <person name="Labrenz M."/>
            <person name="Spormann A.M."/>
            <person name="Op den Camp H."/>
            <person name="Overmann J."/>
            <person name="Amann R."/>
            <person name="Jetten M.S.M."/>
            <person name="Mascher T."/>
            <person name="Medema M.H."/>
            <person name="Devos D.P."/>
            <person name="Kaster A.-K."/>
            <person name="Ovreas L."/>
            <person name="Rohde M."/>
            <person name="Galperin M.Y."/>
            <person name="Jogler C."/>
        </authorList>
    </citation>
    <scope>NUCLEOTIDE SEQUENCE [LARGE SCALE GENOMIC DNA]</scope>
    <source>
        <strain evidence="2 3">Poly30</strain>
    </source>
</reference>
<accession>A0A518ESA2</accession>
<dbReference type="AlphaFoldDB" id="A0A518ESA2"/>
<sequence>MECPTPRGERGTLGVKGNRGAAAGAIRLEAGGLPQISFVLFFARLDSSMGIARLEREREPNEVGRGVVGKDRGSTRGGRTAHGSIPRTIGLGTLVSTT</sequence>
<protein>
    <submittedName>
        <fullName evidence="2">Uncharacterized protein</fullName>
    </submittedName>
</protein>
<dbReference type="Proteomes" id="UP000320390">
    <property type="component" value="Chromosome"/>
</dbReference>
<gene>
    <name evidence="2" type="ORF">Poly30_24860</name>
</gene>
<evidence type="ECO:0000313" key="3">
    <source>
        <dbReference type="Proteomes" id="UP000320390"/>
    </source>
</evidence>
<evidence type="ECO:0000256" key="1">
    <source>
        <dbReference type="SAM" id="MobiDB-lite"/>
    </source>
</evidence>
<proteinExistence type="predicted"/>
<name>A0A518ESA2_9BACT</name>
<feature type="compositionally biased region" description="Basic and acidic residues" evidence="1">
    <location>
        <begin position="62"/>
        <end position="74"/>
    </location>
</feature>
<organism evidence="2 3">
    <name type="scientific">Saltatorellus ferox</name>
    <dbReference type="NCBI Taxonomy" id="2528018"/>
    <lineage>
        <taxon>Bacteria</taxon>
        <taxon>Pseudomonadati</taxon>
        <taxon>Planctomycetota</taxon>
        <taxon>Planctomycetia</taxon>
        <taxon>Planctomycetia incertae sedis</taxon>
        <taxon>Saltatorellus</taxon>
    </lineage>
</organism>
<evidence type="ECO:0000313" key="2">
    <source>
        <dbReference type="EMBL" id="QDV06967.1"/>
    </source>
</evidence>
<dbReference type="EMBL" id="CP036434">
    <property type="protein sequence ID" value="QDV06967.1"/>
    <property type="molecule type" value="Genomic_DNA"/>
</dbReference>
<feature type="region of interest" description="Disordered" evidence="1">
    <location>
        <begin position="62"/>
        <end position="98"/>
    </location>
</feature>